<dbReference type="PANTHER" id="PTHR46585:SF1">
    <property type="entry name" value="CHROMO DOMAIN-CONTAINING PROTEIN"/>
    <property type="match status" value="1"/>
</dbReference>
<name>A0ABD2KLZ6_HETSC</name>
<dbReference type="PANTHER" id="PTHR46585">
    <property type="entry name" value="INTEGRASE CORE DOMAIN CONTAINING PROTEIN"/>
    <property type="match status" value="1"/>
</dbReference>
<proteinExistence type="predicted"/>
<keyword evidence="2" id="KW-1133">Transmembrane helix</keyword>
<protein>
    <recommendedName>
        <fullName evidence="3">Integrase catalytic domain-containing protein</fullName>
    </recommendedName>
</protein>
<dbReference type="SUPFAM" id="SSF53098">
    <property type="entry name" value="Ribonuclease H-like"/>
    <property type="match status" value="1"/>
</dbReference>
<evidence type="ECO:0000313" key="4">
    <source>
        <dbReference type="EMBL" id="KAL3103941.1"/>
    </source>
</evidence>
<keyword evidence="5" id="KW-1185">Reference proteome</keyword>
<dbReference type="InterPro" id="IPR036397">
    <property type="entry name" value="RNaseH_sf"/>
</dbReference>
<feature type="compositionally biased region" description="Polar residues" evidence="1">
    <location>
        <begin position="1585"/>
        <end position="1594"/>
    </location>
</feature>
<feature type="region of interest" description="Disordered" evidence="1">
    <location>
        <begin position="1584"/>
        <end position="1658"/>
    </location>
</feature>
<evidence type="ECO:0000256" key="2">
    <source>
        <dbReference type="SAM" id="Phobius"/>
    </source>
</evidence>
<evidence type="ECO:0000259" key="3">
    <source>
        <dbReference type="PROSITE" id="PS50994"/>
    </source>
</evidence>
<dbReference type="EMBL" id="JBICCN010000008">
    <property type="protein sequence ID" value="KAL3103941.1"/>
    <property type="molecule type" value="Genomic_DNA"/>
</dbReference>
<keyword evidence="2" id="KW-0812">Transmembrane</keyword>
<sequence>MSVIKKIDKDSVEGLEGSLSLFSLPPTNVAINKTNVRELLPLSALNQTGPYLFRLFSDSQYCDLSKTYMYLLSSIERKNDAGECVALSDTDANDKHAGVIQNFGSSFVRSLKVNISGIEVFDSSIYYHYRDYIMKELGYSQEIRKAFHEASCYYPDDDDQNSATNPGFTARAARFSGSKQCETMVKLNFDLARQNALMLNNQDVIFTIHRNNDSFLLLTPPYKKPDGTLQENKKEYRIRVHDMRLYVRTVDVTPSLNLAISRQLESTSAKYPLRRTELAHNVFTSTLPRRLICTFVSTDAYSGNRKTSPYKFEHANVRSISVEANGQTFPSTPYLLSFDGAQPRFVRAFVDMYAGLGLDDSDTKTVSIGMQRFLNGWAFFVIPLTSTLEDTPGFELIRQGTCTIKVQFEQPIKADGYEMLVLGEFDSVLSINADRVLSTDGTQLEIILKKLRPTKNKFIGVFPSDRIPKRVSKFPHCMVVNTGKEGTRGEHWVACYASSHRRVEYFDSLGEHPNPDLASYLNTFKEDATAQHFGYSWNTACRIEKCERDNEWAVSLQNVYTLHNYQSVFFKMKSLVKMSPLACFEYNGYSFTFFEDRESGETAIFHGHQQKIVQRLSKHGRVVFDHLSGRLFLIDIHQRRISEIELEYLEHWWLRKNQSSAHTILKSNFVAFLPPDKSDFTLVDNHVFVIRDQRIYKFHISDYAKGNRALTFVTNSSDVRFNYLIYKPKDKNINRGVFAHLRMSDAWMPISYLFNLFLIVLCTYILKQLRRVNRKNPLNGSGSTGYYSNPFIDDAYSSQHQQLLNIPAIRYLIDSYGLSSVDDLYTCLKDEIKSGPEGGNCLYPNPLCAVDCVHISNADHPNQPVHIEGSLELIADVELYSTCYPKKKYEGIVWSEPLYVELKDLKICLGDSPLCLSRHCEQPNSSSMNLIVDELDLINYWSDDERENETTTWSIIVVVTSVPSVIFHLLQEVFKLQRLTVVHVEGIIGKDHKKFGSHFTESLKHLTGQRDDVPRGHRFFIQRISKDPEMMKLLQKMPQRGEGRRRNTVKKKKIVLVNTRIMGKTVEQKSTMDKLLEQIYYDLRSPASYAGMLKVWEEAKKRNPRISLHNVYDFLHRQRTYTLFKPRRNKFPRLKTVPSGLHTDWQCDLCIMDTIKAHNDGYRYILVCIDVLSRKIFTAESESKKSEHMIEAFEKVFKKAGVLPNKLYSDAELDSKWSVALSAIIYPYSFPSISVDEDDSISVKLVNPNYREDAGNSDEESQKFINLSVKIPNVQFLSVQSLQKTLNQITQNAYDTKFGGSSLNDGTPNKRVKRQTELSETGVGVIEVENFFTRNPFDYWQQIGELRKKHYQLRERVEKMTKEYNSTKDGERKTFLSTELGVFQGRETFLKEHLHLIEEEAKRRDGEQQEANEQRLIDRFFARYPDNYREQLDEWRSSYLRDVLDLQTKMGEYEGVKDLKRLEELNSQTERMRNSLHVFGRKMEILNNAALQRDQKRSQEEFERLSHEQNLSFVQEFFQANPLNYWQAIQKNYEALQLEYTKKRELREKFEFETDATGRESLQRQIVSIQRLIDYRRKRFAALDRTNTTPTDSFSPDEPANPDDQQNTTITATATSEKPAEQNLAVKDNSIADKGDAGTPASNGLEQSDDAATSATRVEDGGNLPEAAALTSNNPKIVAKQSTVATERRKEKIIEKLIDEQVDRMVDGTHSQQKMLQEEGKDSENQHRISTYKLIEEVLHGENGQLMAQQRQSKMAAEFVYNEITQRFGIRMGPGVMHVDLSKQLSYVLGFDHKTRIYKNQSAKYPPDLSGGVRQLYVYVPKLVEDSIIGDRMAPLLRVVNVSGTPGLDMPETAFGRYVKFVKSNKKTVMTHVVFNPDNVNWSAFLALQQQQEGSGELQYFVGNKFQRGGGLLQNISRFLMPVATNLLKSASKEGISAGTRMLDNLAQGKAFKESLKTQAKQGFENLAEKLNQCGKGGRQRHKAITHRKNNKTGTLRGKRQIIDQLTFAH</sequence>
<evidence type="ECO:0000256" key="1">
    <source>
        <dbReference type="SAM" id="MobiDB-lite"/>
    </source>
</evidence>
<evidence type="ECO:0000313" key="5">
    <source>
        <dbReference type="Proteomes" id="UP001620645"/>
    </source>
</evidence>
<accession>A0ABD2KLZ6</accession>
<dbReference type="Gene3D" id="3.40.395.10">
    <property type="entry name" value="Adenoviral Proteinase, Chain A"/>
    <property type="match status" value="1"/>
</dbReference>
<dbReference type="Gene3D" id="3.30.420.10">
    <property type="entry name" value="Ribonuclease H-like superfamily/Ribonuclease H"/>
    <property type="match status" value="1"/>
</dbReference>
<dbReference type="Proteomes" id="UP001620645">
    <property type="component" value="Unassembled WGS sequence"/>
</dbReference>
<reference evidence="4 5" key="1">
    <citation type="submission" date="2024-10" db="EMBL/GenBank/DDBJ databases">
        <authorList>
            <person name="Kim D."/>
        </authorList>
    </citation>
    <scope>NUCLEOTIDE SEQUENCE [LARGE SCALE GENOMIC DNA]</scope>
    <source>
        <strain evidence="4">Taebaek</strain>
    </source>
</reference>
<keyword evidence="2" id="KW-0472">Membrane</keyword>
<comment type="caution">
    <text evidence="4">The sequence shown here is derived from an EMBL/GenBank/DDBJ whole genome shotgun (WGS) entry which is preliminary data.</text>
</comment>
<feature type="compositionally biased region" description="Polar residues" evidence="1">
    <location>
        <begin position="1640"/>
        <end position="1656"/>
    </location>
</feature>
<feature type="transmembrane region" description="Helical" evidence="2">
    <location>
        <begin position="746"/>
        <end position="766"/>
    </location>
</feature>
<gene>
    <name evidence="4" type="ORF">niasHS_000085</name>
</gene>
<feature type="transmembrane region" description="Helical" evidence="2">
    <location>
        <begin position="951"/>
        <end position="970"/>
    </location>
</feature>
<feature type="domain" description="Integrase catalytic" evidence="3">
    <location>
        <begin position="1134"/>
        <end position="1316"/>
    </location>
</feature>
<dbReference type="InterPro" id="IPR012337">
    <property type="entry name" value="RNaseH-like_sf"/>
</dbReference>
<feature type="compositionally biased region" description="Polar residues" evidence="1">
    <location>
        <begin position="1603"/>
        <end position="1616"/>
    </location>
</feature>
<dbReference type="PROSITE" id="PS50994">
    <property type="entry name" value="INTEGRASE"/>
    <property type="match status" value="1"/>
</dbReference>
<dbReference type="InterPro" id="IPR001584">
    <property type="entry name" value="Integrase_cat-core"/>
</dbReference>
<organism evidence="4 5">
    <name type="scientific">Heterodera schachtii</name>
    <name type="common">Sugarbeet cyst nematode worm</name>
    <name type="synonym">Tylenchus schachtii</name>
    <dbReference type="NCBI Taxonomy" id="97005"/>
    <lineage>
        <taxon>Eukaryota</taxon>
        <taxon>Metazoa</taxon>
        <taxon>Ecdysozoa</taxon>
        <taxon>Nematoda</taxon>
        <taxon>Chromadorea</taxon>
        <taxon>Rhabditida</taxon>
        <taxon>Tylenchina</taxon>
        <taxon>Tylenchomorpha</taxon>
        <taxon>Tylenchoidea</taxon>
        <taxon>Heteroderidae</taxon>
        <taxon>Heteroderinae</taxon>
        <taxon>Heterodera</taxon>
    </lineage>
</organism>